<name>A0A4R5MD59_9BURK</name>
<evidence type="ECO:0000313" key="3">
    <source>
        <dbReference type="Proteomes" id="UP000295722"/>
    </source>
</evidence>
<feature type="domain" description="PLD phosphodiesterase" evidence="1">
    <location>
        <begin position="506"/>
        <end position="533"/>
    </location>
</feature>
<dbReference type="SUPFAM" id="SSF56024">
    <property type="entry name" value="Phospholipase D/nuclease"/>
    <property type="match status" value="2"/>
</dbReference>
<dbReference type="InterPro" id="IPR025202">
    <property type="entry name" value="PLD-like_dom"/>
</dbReference>
<dbReference type="SMART" id="SM00155">
    <property type="entry name" value="PLDc"/>
    <property type="match status" value="2"/>
</dbReference>
<dbReference type="GO" id="GO:0032049">
    <property type="term" value="P:cardiolipin biosynthetic process"/>
    <property type="evidence" value="ECO:0007669"/>
    <property type="project" value="UniProtKB-ARBA"/>
</dbReference>
<reference evidence="2 3" key="1">
    <citation type="submission" date="2019-03" db="EMBL/GenBank/DDBJ databases">
        <title>Paraburkholderia sp. 4M-K11, isolated from subtropical forest soil.</title>
        <authorList>
            <person name="Gao Z.-H."/>
            <person name="Qiu L.-H."/>
        </authorList>
    </citation>
    <scope>NUCLEOTIDE SEQUENCE [LARGE SCALE GENOMIC DNA]</scope>
    <source>
        <strain evidence="2 3">4M-K11</strain>
    </source>
</reference>
<evidence type="ECO:0000259" key="1">
    <source>
        <dbReference type="PROSITE" id="PS50035"/>
    </source>
</evidence>
<dbReference type="Proteomes" id="UP000295722">
    <property type="component" value="Unassembled WGS sequence"/>
</dbReference>
<dbReference type="EMBL" id="SMRP01000003">
    <property type="protein sequence ID" value="TDG24839.1"/>
    <property type="molecule type" value="Genomic_DNA"/>
</dbReference>
<organism evidence="2 3">
    <name type="scientific">Paraburkholderia silviterrae</name>
    <dbReference type="NCBI Taxonomy" id="2528715"/>
    <lineage>
        <taxon>Bacteria</taxon>
        <taxon>Pseudomonadati</taxon>
        <taxon>Pseudomonadota</taxon>
        <taxon>Betaproteobacteria</taxon>
        <taxon>Burkholderiales</taxon>
        <taxon>Burkholderiaceae</taxon>
        <taxon>Paraburkholderia</taxon>
    </lineage>
</organism>
<dbReference type="CDD" id="cd09111">
    <property type="entry name" value="PLDc_ymdC_like_1"/>
    <property type="match status" value="1"/>
</dbReference>
<dbReference type="AlphaFoldDB" id="A0A4R5MD59"/>
<evidence type="ECO:0000313" key="2">
    <source>
        <dbReference type="EMBL" id="TDG24839.1"/>
    </source>
</evidence>
<dbReference type="Pfam" id="PF13091">
    <property type="entry name" value="PLDc_2"/>
    <property type="match status" value="2"/>
</dbReference>
<feature type="domain" description="PLD phosphodiesterase" evidence="1">
    <location>
        <begin position="263"/>
        <end position="290"/>
    </location>
</feature>
<gene>
    <name evidence="2" type="ORF">EYW47_09920</name>
</gene>
<keyword evidence="3" id="KW-1185">Reference proteome</keyword>
<dbReference type="PANTHER" id="PTHR21248">
    <property type="entry name" value="CARDIOLIPIN SYNTHASE"/>
    <property type="match status" value="1"/>
</dbReference>
<accession>A0A4R5MD59</accession>
<protein>
    <submittedName>
        <fullName evidence="2">Phospholipase D family protein</fullName>
    </submittedName>
</protein>
<proteinExistence type="predicted"/>
<dbReference type="PROSITE" id="PS50035">
    <property type="entry name" value="PLD"/>
    <property type="match status" value="2"/>
</dbReference>
<comment type="caution">
    <text evidence="2">The sequence shown here is derived from an EMBL/GenBank/DDBJ whole genome shotgun (WGS) entry which is preliminary data.</text>
</comment>
<dbReference type="GO" id="GO:0030572">
    <property type="term" value="F:phosphatidyltransferase activity"/>
    <property type="evidence" value="ECO:0007669"/>
    <property type="project" value="UniProtKB-ARBA"/>
</dbReference>
<dbReference type="OrthoDB" id="9814092at2"/>
<dbReference type="InterPro" id="IPR001736">
    <property type="entry name" value="PLipase_D/transphosphatidylase"/>
</dbReference>
<sequence length="628" mass="68114">MSHGTRLACGALPLPDRIGGKRRATSANHRGRPSAESLACDRRGAIQARTLVNREAWNLERRIRLSVHTVQRFAPGAALVAALAAKAAPPRRAALARALLALLSVTLVAACATRPPATVFQRVSSAALPASEASATPLGAALAGPEAAHPDEAGFRLLATGTDSLQMRIALARAATKTLDMQYYIANEDTTGKLLLGSALYAADRGVHVRMLVDDLNFHDIDRLMAALNSHPNIQIRVFNPYGSPSEGMFTRTRNFFTNVDQFTRRMHNKATIVDNELAIVGGRNLGDEYFSASPTLQFRDLDVLTAGPVAASVSASFDEYWNSSVAYPLSVLNHQKFDPHDLDLARDDLRAHWRENADPYNAKPLNATPLAQQITRDELGLIWAKWQFVADSPDKIADPEHGQMGDAMRSLLDRLNHAHSSVLIVSPYFVPHEAGVQAIRALTARGVRVAILTNSLAATDAVAVQAGYSPYRVPMLEAGAELYEFKPTQPESKNSRRVHVMGSRSRASLHAKVYVIDESTLVIGSLNLDPRSASLNTELALAIESPPIAHEAAELFKLATSPQASYRVSLATPAQLASLRGSTISSPLVWTDEEDGMIRTYNLDPGAGFYRNLLTGLFLLLPVDNQL</sequence>
<dbReference type="Gene3D" id="3.30.870.10">
    <property type="entry name" value="Endonuclease Chain A"/>
    <property type="match status" value="2"/>
</dbReference>
<dbReference type="PANTHER" id="PTHR21248:SF12">
    <property type="entry name" value="CARDIOLIPIN SYNTHASE C"/>
    <property type="match status" value="1"/>
</dbReference>
<dbReference type="CDD" id="cd09113">
    <property type="entry name" value="PLDc_ymdC_like_2"/>
    <property type="match status" value="1"/>
</dbReference>